<evidence type="ECO:0000313" key="1">
    <source>
        <dbReference type="EMBL" id="QHT23982.1"/>
    </source>
</evidence>
<protein>
    <submittedName>
        <fullName evidence="1">Uncharacterized protein</fullName>
    </submittedName>
</protein>
<accession>A0A6C0E5I8</accession>
<name>A0A6C0E5I8_9ZZZZ</name>
<reference evidence="1" key="1">
    <citation type="journal article" date="2020" name="Nature">
        <title>Giant virus diversity and host interactions through global metagenomics.</title>
        <authorList>
            <person name="Schulz F."/>
            <person name="Roux S."/>
            <person name="Paez-Espino D."/>
            <person name="Jungbluth S."/>
            <person name="Walsh D.A."/>
            <person name="Denef V.J."/>
            <person name="McMahon K.D."/>
            <person name="Konstantinidis K.T."/>
            <person name="Eloe-Fadrosh E.A."/>
            <person name="Kyrpides N.C."/>
            <person name="Woyke T."/>
        </authorList>
    </citation>
    <scope>NUCLEOTIDE SEQUENCE</scope>
    <source>
        <strain evidence="1">GVMAG-M-3300023179-132</strain>
    </source>
</reference>
<sequence length="87" mass="9987">MNVIYICKTNYKYKTMEQPTQFCQHPNSAFTRMRQRSVSHSNIDNSITNPIQPDVVSKSLSARQIAFREIKKLFGAATNSKSVHPKK</sequence>
<organism evidence="1">
    <name type="scientific">viral metagenome</name>
    <dbReference type="NCBI Taxonomy" id="1070528"/>
    <lineage>
        <taxon>unclassified sequences</taxon>
        <taxon>metagenomes</taxon>
        <taxon>organismal metagenomes</taxon>
    </lineage>
</organism>
<dbReference type="AlphaFoldDB" id="A0A6C0E5I8"/>
<dbReference type="EMBL" id="MN739736">
    <property type="protein sequence ID" value="QHT23982.1"/>
    <property type="molecule type" value="Genomic_DNA"/>
</dbReference>
<proteinExistence type="predicted"/>